<evidence type="ECO:0000256" key="1">
    <source>
        <dbReference type="ARBA" id="ARBA00022723"/>
    </source>
</evidence>
<keyword evidence="3" id="KW-0460">Magnesium</keyword>
<dbReference type="SUPFAM" id="SSF56784">
    <property type="entry name" value="HAD-like"/>
    <property type="match status" value="1"/>
</dbReference>
<dbReference type="EMBL" id="UZAH01028771">
    <property type="protein sequence ID" value="VDP02264.1"/>
    <property type="molecule type" value="Genomic_DNA"/>
</dbReference>
<protein>
    <submittedName>
        <fullName evidence="6">5'-nucleotidase domain-containing protein 1</fullName>
    </submittedName>
</protein>
<keyword evidence="2" id="KW-0378">Hydrolase</keyword>
<dbReference type="WBParaSite" id="HPBE_0001526301-mRNA-1">
    <property type="protein sequence ID" value="HPBE_0001526301-mRNA-1"/>
    <property type="gene ID" value="HPBE_0001526301"/>
</dbReference>
<evidence type="ECO:0000313" key="5">
    <source>
        <dbReference type="Proteomes" id="UP000050761"/>
    </source>
</evidence>
<reference evidence="6" key="2">
    <citation type="submission" date="2019-09" db="UniProtKB">
        <authorList>
            <consortium name="WormBaseParasite"/>
        </authorList>
    </citation>
    <scope>IDENTIFICATION</scope>
</reference>
<reference evidence="4 5" key="1">
    <citation type="submission" date="2018-11" db="EMBL/GenBank/DDBJ databases">
        <authorList>
            <consortium name="Pathogen Informatics"/>
        </authorList>
    </citation>
    <scope>NUCLEOTIDE SEQUENCE [LARGE SCALE GENOMIC DNA]</scope>
</reference>
<dbReference type="Pfam" id="PF05761">
    <property type="entry name" value="5_nucleotid"/>
    <property type="match status" value="1"/>
</dbReference>
<gene>
    <name evidence="4" type="ORF">HPBE_LOCUS15262</name>
</gene>
<dbReference type="PANTHER" id="PTHR12103:SF12">
    <property type="entry name" value="FI20020P1"/>
    <property type="match status" value="1"/>
</dbReference>
<sequence>SSWYIVYELSFSKIKVYGFDYDYTLAVYKRSLNELIYKLSLHRLISQFKYPKEILDIPYDSEFAIRGLHFDVQSSCLLKVDAFSQIQSGLWNYSAFMFVYHSQIYSRVNKSHL</sequence>
<dbReference type="Proteomes" id="UP000050761">
    <property type="component" value="Unassembled WGS sequence"/>
</dbReference>
<keyword evidence="1" id="KW-0479">Metal-binding</keyword>
<dbReference type="OrthoDB" id="5807366at2759"/>
<name>A0A183G1Y9_HELPZ</name>
<dbReference type="GO" id="GO:0008253">
    <property type="term" value="F:5'-nucleotidase activity"/>
    <property type="evidence" value="ECO:0007669"/>
    <property type="project" value="TreeGrafter"/>
</dbReference>
<dbReference type="PANTHER" id="PTHR12103">
    <property type="entry name" value="5'-NUCLEOTIDASE DOMAIN-CONTAINING"/>
    <property type="match status" value="1"/>
</dbReference>
<accession>A0A3P8BBN3</accession>
<proteinExistence type="predicted"/>
<organism evidence="5 6">
    <name type="scientific">Heligmosomoides polygyrus</name>
    <name type="common">Parasitic roundworm</name>
    <dbReference type="NCBI Taxonomy" id="6339"/>
    <lineage>
        <taxon>Eukaryota</taxon>
        <taxon>Metazoa</taxon>
        <taxon>Ecdysozoa</taxon>
        <taxon>Nematoda</taxon>
        <taxon>Chromadorea</taxon>
        <taxon>Rhabditida</taxon>
        <taxon>Rhabditina</taxon>
        <taxon>Rhabditomorpha</taxon>
        <taxon>Strongyloidea</taxon>
        <taxon>Heligmosomidae</taxon>
        <taxon>Heligmosomoides</taxon>
    </lineage>
</organism>
<accession>A0A183G1Y9</accession>
<keyword evidence="5" id="KW-1185">Reference proteome</keyword>
<dbReference type="InterPro" id="IPR008380">
    <property type="entry name" value="HAD-SF_hydro_IG_5-nucl"/>
</dbReference>
<evidence type="ECO:0000256" key="3">
    <source>
        <dbReference type="ARBA" id="ARBA00022842"/>
    </source>
</evidence>
<evidence type="ECO:0000313" key="6">
    <source>
        <dbReference type="WBParaSite" id="HPBE_0001526301-mRNA-1"/>
    </source>
</evidence>
<dbReference type="GO" id="GO:0046872">
    <property type="term" value="F:metal ion binding"/>
    <property type="evidence" value="ECO:0007669"/>
    <property type="project" value="UniProtKB-KW"/>
</dbReference>
<dbReference type="AlphaFoldDB" id="A0A183G1Y9"/>
<dbReference type="InterPro" id="IPR036412">
    <property type="entry name" value="HAD-like_sf"/>
</dbReference>
<evidence type="ECO:0000313" key="4">
    <source>
        <dbReference type="EMBL" id="VDP02264.1"/>
    </source>
</evidence>
<evidence type="ECO:0000256" key="2">
    <source>
        <dbReference type="ARBA" id="ARBA00022801"/>
    </source>
</evidence>